<gene>
    <name evidence="5" type="ORF">V6X73_00870</name>
</gene>
<dbReference type="GO" id="GO:0004527">
    <property type="term" value="F:exonuclease activity"/>
    <property type="evidence" value="ECO:0007669"/>
    <property type="project" value="UniProtKB-KW"/>
</dbReference>
<dbReference type="SMART" id="SM00479">
    <property type="entry name" value="EXOIII"/>
    <property type="match status" value="1"/>
</dbReference>
<sequence>MNTQSRGAASDWASWMAGACEQARDPRLAGFYRDFPHDPSAPVAELPLIAIDLETTGLDPARHAILSIGLLPFTLSSIRLSDRRHWVLRPPTGLSGESVRFHNITHSDTEQAPTMAEILTDLLTALAGRLPVVHYHPLERRFLQRALEQELRQPLRFPLIDTMELEARRHRRGGLARLRHWLGRPPASLRLNDCRQRYGLPAYGTHHAVLDALATAELLQAQIQHHYDATTPVGELWV</sequence>
<dbReference type="EMBL" id="JBAKFM010000001">
    <property type="protein sequence ID" value="MEX0468290.1"/>
    <property type="molecule type" value="Genomic_DNA"/>
</dbReference>
<keyword evidence="2" id="KW-0378">Hydrolase</keyword>
<dbReference type="InterPro" id="IPR036397">
    <property type="entry name" value="RNaseH_sf"/>
</dbReference>
<evidence type="ECO:0000256" key="2">
    <source>
        <dbReference type="ARBA" id="ARBA00022801"/>
    </source>
</evidence>
<dbReference type="InterPro" id="IPR012337">
    <property type="entry name" value="RNaseH-like_sf"/>
</dbReference>
<name>A0ABV3TD82_9GAMM</name>
<proteinExistence type="predicted"/>
<dbReference type="Proteomes" id="UP001556709">
    <property type="component" value="Unassembled WGS sequence"/>
</dbReference>
<dbReference type="PANTHER" id="PTHR30231">
    <property type="entry name" value="DNA POLYMERASE III SUBUNIT EPSILON"/>
    <property type="match status" value="1"/>
</dbReference>
<dbReference type="NCBIfam" id="NF006602">
    <property type="entry name" value="PRK09146.1"/>
    <property type="match status" value="1"/>
</dbReference>
<dbReference type="Gene3D" id="3.30.420.10">
    <property type="entry name" value="Ribonuclease H-like superfamily/Ribonuclease H"/>
    <property type="match status" value="1"/>
</dbReference>
<evidence type="ECO:0000259" key="4">
    <source>
        <dbReference type="SMART" id="SM00479"/>
    </source>
</evidence>
<dbReference type="CDD" id="cd06127">
    <property type="entry name" value="DEDDh"/>
    <property type="match status" value="1"/>
</dbReference>
<reference evidence="5 6" key="1">
    <citation type="submission" date="2024-02" db="EMBL/GenBank/DDBJ databases">
        <title>New especies of Spiribacter isolated from saline water.</title>
        <authorList>
            <person name="Leon M.J."/>
            <person name="De La Haba R."/>
            <person name="Sanchez-Porro C."/>
            <person name="Ventosa A."/>
        </authorList>
    </citation>
    <scope>NUCLEOTIDE SEQUENCE [LARGE SCALE GENOMIC DNA]</scope>
    <source>
        <strain evidence="6">ag22IC6-390</strain>
    </source>
</reference>
<evidence type="ECO:0000313" key="5">
    <source>
        <dbReference type="EMBL" id="MEX0468290.1"/>
    </source>
</evidence>
<comment type="caution">
    <text evidence="5">The sequence shown here is derived from an EMBL/GenBank/DDBJ whole genome shotgun (WGS) entry which is preliminary data.</text>
</comment>
<keyword evidence="1" id="KW-0540">Nuclease</keyword>
<evidence type="ECO:0000313" key="6">
    <source>
        <dbReference type="Proteomes" id="UP001556709"/>
    </source>
</evidence>
<protein>
    <submittedName>
        <fullName evidence="5">3'-5' exonuclease</fullName>
    </submittedName>
</protein>
<dbReference type="InterPro" id="IPR013520">
    <property type="entry name" value="Ribonucl_H"/>
</dbReference>
<dbReference type="Pfam" id="PF00929">
    <property type="entry name" value="RNase_T"/>
    <property type="match status" value="1"/>
</dbReference>
<dbReference type="RefSeq" id="WP_367958208.1">
    <property type="nucleotide sequence ID" value="NZ_JBAKFK010000001.1"/>
</dbReference>
<accession>A0ABV3TD82</accession>
<evidence type="ECO:0000256" key="1">
    <source>
        <dbReference type="ARBA" id="ARBA00022722"/>
    </source>
</evidence>
<organism evidence="5 6">
    <name type="scientific">Spiribacter pallidus</name>
    <dbReference type="NCBI Taxonomy" id="1987936"/>
    <lineage>
        <taxon>Bacteria</taxon>
        <taxon>Pseudomonadati</taxon>
        <taxon>Pseudomonadota</taxon>
        <taxon>Gammaproteobacteria</taxon>
        <taxon>Chromatiales</taxon>
        <taxon>Ectothiorhodospiraceae</taxon>
        <taxon>Spiribacter</taxon>
    </lineage>
</organism>
<feature type="domain" description="Exonuclease" evidence="4">
    <location>
        <begin position="47"/>
        <end position="228"/>
    </location>
</feature>
<keyword evidence="6" id="KW-1185">Reference proteome</keyword>
<evidence type="ECO:0000256" key="3">
    <source>
        <dbReference type="ARBA" id="ARBA00022839"/>
    </source>
</evidence>
<dbReference type="SUPFAM" id="SSF53098">
    <property type="entry name" value="Ribonuclease H-like"/>
    <property type="match status" value="1"/>
</dbReference>
<keyword evidence="3 5" id="KW-0269">Exonuclease</keyword>
<dbReference type="PANTHER" id="PTHR30231:SF4">
    <property type="entry name" value="PROTEIN NEN2"/>
    <property type="match status" value="1"/>
</dbReference>